<evidence type="ECO:0000313" key="7">
    <source>
        <dbReference type="EMBL" id="MCR9037099.1"/>
    </source>
</evidence>
<evidence type="ECO:0000259" key="6">
    <source>
        <dbReference type="Pfam" id="PF13192"/>
    </source>
</evidence>
<organism evidence="7 8">
    <name type="scientific">Tractidigestivibacter montrealensis</name>
    <dbReference type="NCBI Taxonomy" id="2972466"/>
    <lineage>
        <taxon>Bacteria</taxon>
        <taxon>Bacillati</taxon>
        <taxon>Actinomycetota</taxon>
        <taxon>Coriobacteriia</taxon>
        <taxon>Coriobacteriales</taxon>
        <taxon>Atopobiaceae</taxon>
        <taxon>Tractidigestivibacter</taxon>
    </lineage>
</organism>
<evidence type="ECO:0000256" key="4">
    <source>
        <dbReference type="SAM" id="MobiDB-lite"/>
    </source>
</evidence>
<evidence type="ECO:0000259" key="5">
    <source>
        <dbReference type="Pfam" id="PF07992"/>
    </source>
</evidence>
<dbReference type="PRINTS" id="PR00368">
    <property type="entry name" value="FADPNR"/>
</dbReference>
<proteinExistence type="predicted"/>
<protein>
    <submittedName>
        <fullName evidence="7">FAD-dependent oxidoreductase</fullName>
    </submittedName>
</protein>
<dbReference type="EMBL" id="JANSKA010000006">
    <property type="protein sequence ID" value="MCR9037099.1"/>
    <property type="molecule type" value="Genomic_DNA"/>
</dbReference>
<dbReference type="InterPro" id="IPR012336">
    <property type="entry name" value="Thioredoxin-like_fold"/>
</dbReference>
<dbReference type="InterPro" id="IPR023753">
    <property type="entry name" value="FAD/NAD-binding_dom"/>
</dbReference>
<evidence type="ECO:0000256" key="3">
    <source>
        <dbReference type="ARBA" id="ARBA00048132"/>
    </source>
</evidence>
<dbReference type="SUPFAM" id="SSF52833">
    <property type="entry name" value="Thioredoxin-like"/>
    <property type="match status" value="2"/>
</dbReference>
<dbReference type="Proteomes" id="UP001204320">
    <property type="component" value="Unassembled WGS sequence"/>
</dbReference>
<dbReference type="PANTHER" id="PTHR48105">
    <property type="entry name" value="THIOREDOXIN REDUCTASE 1-RELATED-RELATED"/>
    <property type="match status" value="1"/>
</dbReference>
<keyword evidence="1" id="KW-0285">Flavoprotein</keyword>
<dbReference type="InterPro" id="IPR050097">
    <property type="entry name" value="Ferredoxin-NADP_redctase_2"/>
</dbReference>
<keyword evidence="8" id="KW-1185">Reference proteome</keyword>
<dbReference type="Gene3D" id="3.40.30.80">
    <property type="match status" value="1"/>
</dbReference>
<feature type="domain" description="FAD/NAD(P)-binding" evidence="5">
    <location>
        <begin position="10"/>
        <end position="301"/>
    </location>
</feature>
<feature type="region of interest" description="Disordered" evidence="4">
    <location>
        <begin position="320"/>
        <end position="351"/>
    </location>
</feature>
<reference evidence="7 8" key="1">
    <citation type="submission" date="2022-08" db="EMBL/GenBank/DDBJ databases">
        <title>Tractidigestivibacter montrealensis type strain KD21.</title>
        <authorList>
            <person name="Diop K."/>
            <person name="Richard C."/>
            <person name="Routy B."/>
        </authorList>
    </citation>
    <scope>NUCLEOTIDE SEQUENCE [LARGE SCALE GENOMIC DNA]</scope>
    <source>
        <strain evidence="7 8">KD21</strain>
    </source>
</reference>
<accession>A0ABT1ZA68</accession>
<dbReference type="InterPro" id="IPR036249">
    <property type="entry name" value="Thioredoxin-like_sf"/>
</dbReference>
<dbReference type="SUPFAM" id="SSF51905">
    <property type="entry name" value="FAD/NAD(P)-binding domain"/>
    <property type="match status" value="1"/>
</dbReference>
<dbReference type="RefSeq" id="WP_258499528.1">
    <property type="nucleotide sequence ID" value="NZ_JANSKA010000006.1"/>
</dbReference>
<keyword evidence="2" id="KW-0560">Oxidoreductase</keyword>
<feature type="compositionally biased region" description="Low complexity" evidence="4">
    <location>
        <begin position="337"/>
        <end position="351"/>
    </location>
</feature>
<dbReference type="CDD" id="cd02974">
    <property type="entry name" value="AhpF_NTD_N"/>
    <property type="match status" value="1"/>
</dbReference>
<dbReference type="PRINTS" id="PR00469">
    <property type="entry name" value="PNDRDTASEII"/>
</dbReference>
<evidence type="ECO:0000256" key="2">
    <source>
        <dbReference type="ARBA" id="ARBA00023002"/>
    </source>
</evidence>
<gene>
    <name evidence="7" type="ORF">NVS32_09090</name>
</gene>
<dbReference type="Gene3D" id="3.50.50.60">
    <property type="entry name" value="FAD/NAD(P)-binding domain"/>
    <property type="match status" value="2"/>
</dbReference>
<comment type="caution">
    <text evidence="7">The sequence shown here is derived from an EMBL/GenBank/DDBJ whole genome shotgun (WGS) entry which is preliminary data.</text>
</comment>
<name>A0ABT1ZA68_9ACTN</name>
<evidence type="ECO:0000256" key="1">
    <source>
        <dbReference type="ARBA" id="ARBA00022630"/>
    </source>
</evidence>
<dbReference type="InterPro" id="IPR036188">
    <property type="entry name" value="FAD/NAD-bd_sf"/>
</dbReference>
<feature type="domain" description="Thioredoxin-like fold" evidence="6">
    <location>
        <begin position="476"/>
        <end position="543"/>
    </location>
</feature>
<dbReference type="InterPro" id="IPR044142">
    <property type="entry name" value="AhpF_NTD_N"/>
</dbReference>
<sequence>MSENNSDNVYDAVVIGGGPAGLTAALYLARARYRVLVVEREHFGGQITITSEVVNYPGVLTASGEQLTDTMRRQAEAFGAEMLLASVESLDLAADVKVVHTSRGDIRCLAVLLATGASPRSAGFAGEEDFRGHGVAYCATCDGEFFTGREVFVVGGGFAAAEEAVFLTTYASHVTILVYTDDFTCAKATADAAYANEKITVRTNAQLLAVEGDSVVRGVRWLDRATGEEHEFSSADGGPVGVFVFVGYAPATSLVAGVAELDPQGYVITDDRQMTSVDGLFAAGDVCQKRLRQVATAVGEGAATATEMERYLKAARERTGIVPKQPASRTRDVAERPASTAVAAPASTPGSPIDDAMAAQLQAVFSRMQNPLVLRLHVDGGDVSAELRSYMDALAAQTELLRVEEADASADDPAELPFVEVVRADGTPSGLAFHGVPGGHEFTSFVLGLYNAAGPGQPIADADRQGIADIARPVSLRVLVGLSCTMCPDVVVACQRMAADNPLVTANVYDVNRFPALRERYDVMSVPCLVIDDGTGERVSFGKKGLSEILALVG</sequence>
<evidence type="ECO:0000313" key="8">
    <source>
        <dbReference type="Proteomes" id="UP001204320"/>
    </source>
</evidence>
<dbReference type="Pfam" id="PF13192">
    <property type="entry name" value="Thioredoxin_3"/>
    <property type="match status" value="1"/>
</dbReference>
<comment type="catalytic activity">
    <reaction evidence="3">
        <text>[thioredoxin]-dithiol + NADP(+) = [thioredoxin]-disulfide + NADPH + H(+)</text>
        <dbReference type="Rhea" id="RHEA:20345"/>
        <dbReference type="Rhea" id="RHEA-COMP:10698"/>
        <dbReference type="Rhea" id="RHEA-COMP:10700"/>
        <dbReference type="ChEBI" id="CHEBI:15378"/>
        <dbReference type="ChEBI" id="CHEBI:29950"/>
        <dbReference type="ChEBI" id="CHEBI:50058"/>
        <dbReference type="ChEBI" id="CHEBI:57783"/>
        <dbReference type="ChEBI" id="CHEBI:58349"/>
        <dbReference type="EC" id="1.8.1.9"/>
    </reaction>
</comment>
<dbReference type="Pfam" id="PF07992">
    <property type="entry name" value="Pyr_redox_2"/>
    <property type="match status" value="1"/>
</dbReference>